<dbReference type="EMBL" id="BMED01000004">
    <property type="protein sequence ID" value="GGC87380.1"/>
    <property type="molecule type" value="Genomic_DNA"/>
</dbReference>
<evidence type="ECO:0008006" key="3">
    <source>
        <dbReference type="Google" id="ProtNLM"/>
    </source>
</evidence>
<proteinExistence type="predicted"/>
<dbReference type="Gene3D" id="3.40.50.2000">
    <property type="entry name" value="Glycogen Phosphorylase B"/>
    <property type="match status" value="1"/>
</dbReference>
<reference evidence="1" key="1">
    <citation type="journal article" date="2014" name="Int. J. Syst. Evol. Microbiol.">
        <title>Complete genome sequence of Corynebacterium casei LMG S-19264T (=DSM 44701T), isolated from a smear-ripened cheese.</title>
        <authorList>
            <consortium name="US DOE Joint Genome Institute (JGI-PGF)"/>
            <person name="Walter F."/>
            <person name="Albersmeier A."/>
            <person name="Kalinowski J."/>
            <person name="Ruckert C."/>
        </authorList>
    </citation>
    <scope>NUCLEOTIDE SEQUENCE</scope>
    <source>
        <strain evidence="1">CGMCC 1.10998</strain>
    </source>
</reference>
<dbReference type="Proteomes" id="UP000637423">
    <property type="component" value="Unassembled WGS sequence"/>
</dbReference>
<dbReference type="SUPFAM" id="SSF53756">
    <property type="entry name" value="UDP-Glycosyltransferase/glycogen phosphorylase"/>
    <property type="match status" value="1"/>
</dbReference>
<reference evidence="1" key="2">
    <citation type="submission" date="2020-09" db="EMBL/GenBank/DDBJ databases">
        <authorList>
            <person name="Sun Q."/>
            <person name="Zhou Y."/>
        </authorList>
    </citation>
    <scope>NUCLEOTIDE SEQUENCE</scope>
    <source>
        <strain evidence="1">CGMCC 1.10998</strain>
    </source>
</reference>
<comment type="caution">
    <text evidence="1">The sequence shown here is derived from an EMBL/GenBank/DDBJ whole genome shotgun (WGS) entry which is preliminary data.</text>
</comment>
<gene>
    <name evidence="1" type="ORF">GCM10011396_38290</name>
</gene>
<dbReference type="AlphaFoldDB" id="A0A916UT97"/>
<protein>
    <recommendedName>
        <fullName evidence="3">Glycosyl transferases group 1</fullName>
    </recommendedName>
</protein>
<accession>A0A916UT97</accession>
<sequence length="180" mass="20578">MERLPFFSEIKQKREIIGFVGTIASWFDWGLVIEIAEALPNICVQLIGPRAGYVPANLPRNIELLPACTVAEAIAYCQNFKVGLIPFVHNQLTESVDPIKYYELRALGVPIWTTNFGSMTKRTSEPGVTLIQPGSDWKKLWLEKSNSSFGETEIFAFRKKHDWSLRFKNMAVWLNLKEEN</sequence>
<name>A0A916UT97_9BURK</name>
<evidence type="ECO:0000313" key="1">
    <source>
        <dbReference type="EMBL" id="GGC87380.1"/>
    </source>
</evidence>
<keyword evidence="2" id="KW-1185">Reference proteome</keyword>
<evidence type="ECO:0000313" key="2">
    <source>
        <dbReference type="Proteomes" id="UP000637423"/>
    </source>
</evidence>
<organism evidence="1 2">
    <name type="scientific">Undibacterium terreum</name>
    <dbReference type="NCBI Taxonomy" id="1224302"/>
    <lineage>
        <taxon>Bacteria</taxon>
        <taxon>Pseudomonadati</taxon>
        <taxon>Pseudomonadota</taxon>
        <taxon>Betaproteobacteria</taxon>
        <taxon>Burkholderiales</taxon>
        <taxon>Oxalobacteraceae</taxon>
        <taxon>Undibacterium</taxon>
    </lineage>
</organism>